<protein>
    <submittedName>
        <fullName evidence="3">Uncharacterized protein LOC113855851</fullName>
    </submittedName>
</protein>
<dbReference type="Proteomes" id="UP000694853">
    <property type="component" value="Unplaced"/>
</dbReference>
<dbReference type="GeneID" id="113855851"/>
<proteinExistence type="predicted"/>
<accession>A0A8B8KHI6</accession>
<name>A0A8B8KHI6_ABRPR</name>
<dbReference type="InterPro" id="IPR008480">
    <property type="entry name" value="DUF761_pln"/>
</dbReference>
<reference evidence="2" key="1">
    <citation type="journal article" date="2019" name="Toxins">
        <title>Detection of Abrin-Like and Prepropulchellin-Like Toxin Genes and Transcripts Using Whole Genome Sequencing and Full-Length Transcript Sequencing of Abrus precatorius.</title>
        <authorList>
            <person name="Hovde B.T."/>
            <person name="Daligault H.E."/>
            <person name="Hanschen E.R."/>
            <person name="Kunde Y.A."/>
            <person name="Johnson M.B."/>
            <person name="Starkenburg S.R."/>
            <person name="Johnson S.L."/>
        </authorList>
    </citation>
    <scope>NUCLEOTIDE SEQUENCE [LARGE SCALE GENOMIC DNA]</scope>
</reference>
<dbReference type="RefSeq" id="XP_027343280.1">
    <property type="nucleotide sequence ID" value="XM_027487479.1"/>
</dbReference>
<sequence>MGNPQSLQGDSIKYYKPKDHTQKAKGLSFFASILSLIIYISIFYIFNLSPYTLFNNHIFWFLMSNNLILIIAADYGAFSSSKHKQDLYDEEHHVSSYVPKYQQVDKKSINPKQELGSEMLIEINQDNITRNIEVPVRVIEVVSQNDPKKPSENSNEKKPLLKLSLEVDESVVIDESVNKMRRPKSMKVEAQVEEENEFTTMTNEELNRKVEEFIQKFNKQIKLQANRNVYQIDEARGF</sequence>
<keyword evidence="1" id="KW-0472">Membrane</keyword>
<keyword evidence="1" id="KW-0812">Transmembrane</keyword>
<dbReference type="Pfam" id="PF05553">
    <property type="entry name" value="DUF761"/>
    <property type="match status" value="1"/>
</dbReference>
<organism evidence="2 3">
    <name type="scientific">Abrus precatorius</name>
    <name type="common">Indian licorice</name>
    <name type="synonym">Glycine abrus</name>
    <dbReference type="NCBI Taxonomy" id="3816"/>
    <lineage>
        <taxon>Eukaryota</taxon>
        <taxon>Viridiplantae</taxon>
        <taxon>Streptophyta</taxon>
        <taxon>Embryophyta</taxon>
        <taxon>Tracheophyta</taxon>
        <taxon>Spermatophyta</taxon>
        <taxon>Magnoliopsida</taxon>
        <taxon>eudicotyledons</taxon>
        <taxon>Gunneridae</taxon>
        <taxon>Pentapetalae</taxon>
        <taxon>rosids</taxon>
        <taxon>fabids</taxon>
        <taxon>Fabales</taxon>
        <taxon>Fabaceae</taxon>
        <taxon>Papilionoideae</taxon>
        <taxon>50 kb inversion clade</taxon>
        <taxon>NPAAA clade</taxon>
        <taxon>indigoferoid/millettioid clade</taxon>
        <taxon>Abreae</taxon>
        <taxon>Abrus</taxon>
    </lineage>
</organism>
<gene>
    <name evidence="3" type="primary">LOC113855851</name>
</gene>
<keyword evidence="2" id="KW-1185">Reference proteome</keyword>
<feature type="transmembrane region" description="Helical" evidence="1">
    <location>
        <begin position="58"/>
        <end position="78"/>
    </location>
</feature>
<feature type="transmembrane region" description="Helical" evidence="1">
    <location>
        <begin position="26"/>
        <end position="46"/>
    </location>
</feature>
<reference evidence="3" key="2">
    <citation type="submission" date="2025-08" db="UniProtKB">
        <authorList>
            <consortium name="RefSeq"/>
        </authorList>
    </citation>
    <scope>IDENTIFICATION</scope>
    <source>
        <tissue evidence="3">Young leaves</tissue>
    </source>
</reference>
<evidence type="ECO:0000313" key="2">
    <source>
        <dbReference type="Proteomes" id="UP000694853"/>
    </source>
</evidence>
<dbReference type="KEGG" id="aprc:113855851"/>
<dbReference type="OrthoDB" id="680761at2759"/>
<dbReference type="AlphaFoldDB" id="A0A8B8KHI6"/>
<evidence type="ECO:0000313" key="3">
    <source>
        <dbReference type="RefSeq" id="XP_027343280.1"/>
    </source>
</evidence>
<dbReference type="PANTHER" id="PTHR35997">
    <property type="entry name" value="COTTON FIBER PROTEIN-RELATED"/>
    <property type="match status" value="1"/>
</dbReference>
<keyword evidence="1" id="KW-1133">Transmembrane helix</keyword>
<evidence type="ECO:0000256" key="1">
    <source>
        <dbReference type="SAM" id="Phobius"/>
    </source>
</evidence>
<dbReference type="PANTHER" id="PTHR35997:SF6">
    <property type="entry name" value="COTTON FIBER PROTEIN"/>
    <property type="match status" value="1"/>
</dbReference>